<comment type="caution">
    <text evidence="1">The sequence shown here is derived from an EMBL/GenBank/DDBJ whole genome shotgun (WGS) entry which is preliminary data.</text>
</comment>
<protein>
    <submittedName>
        <fullName evidence="1">Uncharacterized protein</fullName>
    </submittedName>
</protein>
<dbReference type="Proteomes" id="UP000593567">
    <property type="component" value="Unassembled WGS sequence"/>
</dbReference>
<sequence length="115" mass="13459">MANYGQSHKREVTTSTYAKETSYVKYWKVRWPQKNINDELYKKTWQKPWSYTIRTRIIGWLGHLPRLPKGAPAKQALEIYLNYPAKHPSGPEKCHGLILSKKTSKHMLALHLINV</sequence>
<dbReference type="EMBL" id="VXIV02003337">
    <property type="protein sequence ID" value="KAF6018113.1"/>
    <property type="molecule type" value="Genomic_DNA"/>
</dbReference>
<organism evidence="1 2">
    <name type="scientific">Bugula neritina</name>
    <name type="common">Brown bryozoan</name>
    <name type="synonym">Sertularia neritina</name>
    <dbReference type="NCBI Taxonomy" id="10212"/>
    <lineage>
        <taxon>Eukaryota</taxon>
        <taxon>Metazoa</taxon>
        <taxon>Spiralia</taxon>
        <taxon>Lophotrochozoa</taxon>
        <taxon>Bryozoa</taxon>
        <taxon>Gymnolaemata</taxon>
        <taxon>Cheilostomatida</taxon>
        <taxon>Flustrina</taxon>
        <taxon>Buguloidea</taxon>
        <taxon>Bugulidae</taxon>
        <taxon>Bugula</taxon>
    </lineage>
</organism>
<dbReference type="AlphaFoldDB" id="A0A7J7IW30"/>
<keyword evidence="2" id="KW-1185">Reference proteome</keyword>
<evidence type="ECO:0000313" key="1">
    <source>
        <dbReference type="EMBL" id="KAF6018113.1"/>
    </source>
</evidence>
<gene>
    <name evidence="1" type="ORF">EB796_023581</name>
</gene>
<proteinExistence type="predicted"/>
<evidence type="ECO:0000313" key="2">
    <source>
        <dbReference type="Proteomes" id="UP000593567"/>
    </source>
</evidence>
<reference evidence="1" key="1">
    <citation type="submission" date="2020-06" db="EMBL/GenBank/DDBJ databases">
        <title>Draft genome of Bugula neritina, a colonial animal packing powerful symbionts and potential medicines.</title>
        <authorList>
            <person name="Rayko M."/>
        </authorList>
    </citation>
    <scope>NUCLEOTIDE SEQUENCE [LARGE SCALE GENOMIC DNA]</scope>
    <source>
        <strain evidence="1">Kwan_BN1</strain>
    </source>
</reference>
<name>A0A7J7IW30_BUGNE</name>
<accession>A0A7J7IW30</accession>